<feature type="domain" description="Glycosyltransferase family 28 N-terminal" evidence="3">
    <location>
        <begin position="119"/>
        <end position="245"/>
    </location>
</feature>
<dbReference type="Proteomes" id="UP000010411">
    <property type="component" value="Unassembled WGS sequence"/>
</dbReference>
<dbReference type="PANTHER" id="PTHR48050">
    <property type="entry name" value="STEROL 3-BETA-GLUCOSYLTRANSFERASE"/>
    <property type="match status" value="1"/>
</dbReference>
<dbReference type="GO" id="GO:0033072">
    <property type="term" value="P:vancomycin biosynthetic process"/>
    <property type="evidence" value="ECO:0007669"/>
    <property type="project" value="UniProtKB-ARBA"/>
</dbReference>
<protein>
    <submittedName>
        <fullName evidence="5">Glycosyltransferase family 28 N-terminal domain protein</fullName>
    </submittedName>
</protein>
<evidence type="ECO:0000256" key="2">
    <source>
        <dbReference type="SAM" id="MobiDB-lite"/>
    </source>
</evidence>
<dbReference type="Pfam" id="PF06722">
    <property type="entry name" value="EryCIII-like_C"/>
    <property type="match status" value="1"/>
</dbReference>
<evidence type="ECO:0000259" key="4">
    <source>
        <dbReference type="Pfam" id="PF06722"/>
    </source>
</evidence>
<sequence length="529" mass="56520">MASALWANSPRTRQSGWVTRASTTAAGSPARLHSHDQATLASGCRRRSSTSLLAALFLASPIRIWCRTFISDRPHGVKIGRLSYGRRTSRSQVRALSGHRAPGRPFGHGRAAILAGVRVVIMTAGSRGDVAPYTGLGHALVRAGHEVTLVTHARFEPLVAGSGVSFHSLPVDPRAELESERGRELHRSTTGAGKLWRVVKMGRSLVGAMAGELVSAARASDALLMAGVLAPFGHTVAEGLKIPSFGVNLQPLAPTGEFAPPMTGVRSWGPVLDRAAGHAVNLSVEWVFTEEVRRLRAEYGLPRSGRTTGRRARERRLWRVFHGFSPRVVPRPGDWRPGLDITGYWWPYDREDRLPAPLLDFLDAGPPPVFVGLGSATVPDPERMSAEVVRALRAAGLRGVIQRGWGELRGEGDDMFTVGEVPHSLLFPRMAAVVHHAGAGTTAAGLRAGVPAVPVPVQFDEAFWAARLAALGVSPGAVPLRGFTAAGLTALLRRATGDPSYGRRARALAEELRTEDGVAPVLAAVNRLA</sequence>
<dbReference type="InterPro" id="IPR050426">
    <property type="entry name" value="Glycosyltransferase_28"/>
</dbReference>
<feature type="domain" description="Erythromycin biosynthesis protein CIII-like C-terminal" evidence="4">
    <location>
        <begin position="413"/>
        <end position="514"/>
    </location>
</feature>
<feature type="region of interest" description="Disordered" evidence="2">
    <location>
        <begin position="1"/>
        <end position="34"/>
    </location>
</feature>
<dbReference type="PANTHER" id="PTHR48050:SF13">
    <property type="entry name" value="STEROL 3-BETA-GLUCOSYLTRANSFERASE UGT80A2"/>
    <property type="match status" value="1"/>
</dbReference>
<dbReference type="AlphaFoldDB" id="L1KV15"/>
<dbReference type="SUPFAM" id="SSF53756">
    <property type="entry name" value="UDP-Glycosyltransferase/glycogen phosphorylase"/>
    <property type="match status" value="1"/>
</dbReference>
<dbReference type="EMBL" id="AEJC01000359">
    <property type="protein sequence ID" value="EKX64661.1"/>
    <property type="molecule type" value="Genomic_DNA"/>
</dbReference>
<dbReference type="FunFam" id="3.40.50.2000:FF:000009">
    <property type="entry name" value="Sterol 3-beta-glucosyltransferase UGT80A2"/>
    <property type="match status" value="1"/>
</dbReference>
<dbReference type="GO" id="GO:0008194">
    <property type="term" value="F:UDP-glycosyltransferase activity"/>
    <property type="evidence" value="ECO:0007669"/>
    <property type="project" value="InterPro"/>
</dbReference>
<dbReference type="InterPro" id="IPR002213">
    <property type="entry name" value="UDP_glucos_trans"/>
</dbReference>
<evidence type="ECO:0000259" key="3">
    <source>
        <dbReference type="Pfam" id="PF03033"/>
    </source>
</evidence>
<dbReference type="CDD" id="cd03784">
    <property type="entry name" value="GT1_Gtf-like"/>
    <property type="match status" value="1"/>
</dbReference>
<proteinExistence type="predicted"/>
<organism evidence="5 6">
    <name type="scientific">Streptomyces ipomoeae 91-03</name>
    <dbReference type="NCBI Taxonomy" id="698759"/>
    <lineage>
        <taxon>Bacteria</taxon>
        <taxon>Bacillati</taxon>
        <taxon>Actinomycetota</taxon>
        <taxon>Actinomycetes</taxon>
        <taxon>Kitasatosporales</taxon>
        <taxon>Streptomycetaceae</taxon>
        <taxon>Streptomyces</taxon>
    </lineage>
</organism>
<keyword evidence="6" id="KW-1185">Reference proteome</keyword>
<keyword evidence="1 5" id="KW-0808">Transferase</keyword>
<dbReference type="GO" id="GO:0005975">
    <property type="term" value="P:carbohydrate metabolic process"/>
    <property type="evidence" value="ECO:0007669"/>
    <property type="project" value="InterPro"/>
</dbReference>
<reference evidence="5 6" key="1">
    <citation type="submission" date="2012-11" db="EMBL/GenBank/DDBJ databases">
        <authorList>
            <person name="Huguet-Tapia J.C."/>
            <person name="Durkin A.S."/>
            <person name="Pettis G.S."/>
            <person name="Badger J.H."/>
        </authorList>
    </citation>
    <scope>NUCLEOTIDE SEQUENCE [LARGE SCALE GENOMIC DNA]</scope>
    <source>
        <strain evidence="5 6">91-03</strain>
    </source>
</reference>
<dbReference type="InterPro" id="IPR004276">
    <property type="entry name" value="GlycoTrans_28_N"/>
</dbReference>
<evidence type="ECO:0000313" key="6">
    <source>
        <dbReference type="Proteomes" id="UP000010411"/>
    </source>
</evidence>
<dbReference type="InterPro" id="IPR010610">
    <property type="entry name" value="EryCIII-like_C"/>
</dbReference>
<feature type="compositionally biased region" description="Polar residues" evidence="2">
    <location>
        <begin position="9"/>
        <end position="26"/>
    </location>
</feature>
<accession>L1KV15</accession>
<evidence type="ECO:0000256" key="1">
    <source>
        <dbReference type="ARBA" id="ARBA00022679"/>
    </source>
</evidence>
<comment type="caution">
    <text evidence="5">The sequence shown here is derived from an EMBL/GenBank/DDBJ whole genome shotgun (WGS) entry which is preliminary data.</text>
</comment>
<dbReference type="Gene3D" id="3.40.50.2000">
    <property type="entry name" value="Glycogen Phosphorylase B"/>
    <property type="match status" value="2"/>
</dbReference>
<name>L1KV15_9ACTN</name>
<dbReference type="PATRIC" id="fig|698759.3.peg.4691"/>
<dbReference type="Pfam" id="PF03033">
    <property type="entry name" value="Glyco_transf_28"/>
    <property type="match status" value="1"/>
</dbReference>
<gene>
    <name evidence="5" type="ORF">STRIP9103_08963</name>
</gene>
<dbReference type="GO" id="GO:0016758">
    <property type="term" value="F:hexosyltransferase activity"/>
    <property type="evidence" value="ECO:0007669"/>
    <property type="project" value="InterPro"/>
</dbReference>
<evidence type="ECO:0000313" key="5">
    <source>
        <dbReference type="EMBL" id="EKX64661.1"/>
    </source>
</evidence>